<gene>
    <name evidence="2" type="ORF">PPRIM_AZ9-3.1.T1450025</name>
</gene>
<keyword evidence="3" id="KW-1185">Reference proteome</keyword>
<evidence type="ECO:0000256" key="1">
    <source>
        <dbReference type="SAM" id="Phobius"/>
    </source>
</evidence>
<feature type="transmembrane region" description="Helical" evidence="1">
    <location>
        <begin position="251"/>
        <end position="268"/>
    </location>
</feature>
<dbReference type="Proteomes" id="UP000688137">
    <property type="component" value="Unassembled WGS sequence"/>
</dbReference>
<protein>
    <recommendedName>
        <fullName evidence="4">Transmembrane protein</fullName>
    </recommendedName>
</protein>
<accession>A0A8S1Q6C3</accession>
<keyword evidence="1" id="KW-0472">Membrane</keyword>
<evidence type="ECO:0000313" key="2">
    <source>
        <dbReference type="EMBL" id="CAD8110665.1"/>
    </source>
</evidence>
<keyword evidence="1" id="KW-0812">Transmembrane</keyword>
<keyword evidence="1" id="KW-1133">Transmembrane helix</keyword>
<evidence type="ECO:0008006" key="4">
    <source>
        <dbReference type="Google" id="ProtNLM"/>
    </source>
</evidence>
<dbReference type="AlphaFoldDB" id="A0A8S1Q6C3"/>
<comment type="caution">
    <text evidence="2">The sequence shown here is derived from an EMBL/GenBank/DDBJ whole genome shotgun (WGS) entry which is preliminary data.</text>
</comment>
<sequence>MIIECIAFFIRITQKIFEFLRLTPLIVFIIKKSLWYGFFSILALAIILRAYFSYIPQMNQKVQIQYHLINGKYYGFVFDPSFKNICQISNSDIILEFQSSMLKFQKNFLCESVVYEGENEIEFQEEYYEIQFNIDANYLMPNQKTIVELTSYLITDDNNKNFKQQNLIKLGEQYHLSIFKFLPFRIIIKVFKKLSEILDLHDSYSKTGEIKLFNHIPNQNIKIKAIILEMIAYEQLHLFNKSRIIQFRNQFCSTSVWYTILSILLFFINSHFRNYLTNIYFHNILGNCIQCESLGFYLRNYQIHTCSFKGMKYLLFILQMDNFYKKNKQINDLNGDPYLTYQHNCQYCYQLYHQQKKMDCCYILCPWCQVSVGFLNCCTCHKQFDMLQCNGLPVDCPICVNTRLDTYYQSDEDVELHKNCYRNSKRMFYHCQCCNGYFCKCVEKQLKKKIVLNPCPLLKRKAQKV</sequence>
<dbReference type="EMBL" id="CAJJDM010000149">
    <property type="protein sequence ID" value="CAD8110665.1"/>
    <property type="molecule type" value="Genomic_DNA"/>
</dbReference>
<name>A0A8S1Q6C3_PARPR</name>
<proteinExistence type="predicted"/>
<reference evidence="2" key="1">
    <citation type="submission" date="2021-01" db="EMBL/GenBank/DDBJ databases">
        <authorList>
            <consortium name="Genoscope - CEA"/>
            <person name="William W."/>
        </authorList>
    </citation>
    <scope>NUCLEOTIDE SEQUENCE</scope>
</reference>
<evidence type="ECO:0000313" key="3">
    <source>
        <dbReference type="Proteomes" id="UP000688137"/>
    </source>
</evidence>
<feature type="transmembrane region" description="Helical" evidence="1">
    <location>
        <begin position="34"/>
        <end position="52"/>
    </location>
</feature>
<organism evidence="2 3">
    <name type="scientific">Paramecium primaurelia</name>
    <dbReference type="NCBI Taxonomy" id="5886"/>
    <lineage>
        <taxon>Eukaryota</taxon>
        <taxon>Sar</taxon>
        <taxon>Alveolata</taxon>
        <taxon>Ciliophora</taxon>
        <taxon>Intramacronucleata</taxon>
        <taxon>Oligohymenophorea</taxon>
        <taxon>Peniculida</taxon>
        <taxon>Parameciidae</taxon>
        <taxon>Paramecium</taxon>
    </lineage>
</organism>